<dbReference type="EMBL" id="JADJMH010000001">
    <property type="protein sequence ID" value="MBK7673813.1"/>
    <property type="molecule type" value="Genomic_DNA"/>
</dbReference>
<evidence type="ECO:0000313" key="4">
    <source>
        <dbReference type="Proteomes" id="UP000697998"/>
    </source>
</evidence>
<dbReference type="AlphaFoldDB" id="A0A935PWP6"/>
<dbReference type="Proteomes" id="UP000697998">
    <property type="component" value="Unassembled WGS sequence"/>
</dbReference>
<dbReference type="Pfam" id="PF16747">
    <property type="entry name" value="Adhesin_E"/>
    <property type="match status" value="1"/>
</dbReference>
<feature type="domain" description="Surface-adhesin protein E-like" evidence="2">
    <location>
        <begin position="21"/>
        <end position="124"/>
    </location>
</feature>
<proteinExistence type="predicted"/>
<evidence type="ECO:0000259" key="2">
    <source>
        <dbReference type="Pfam" id="PF16747"/>
    </source>
</evidence>
<accession>A0A935PWP6</accession>
<name>A0A935PWP6_9PROT</name>
<dbReference type="InterPro" id="IPR031939">
    <property type="entry name" value="Adhesin_E-like"/>
</dbReference>
<evidence type="ECO:0000313" key="3">
    <source>
        <dbReference type="EMBL" id="MBK7673813.1"/>
    </source>
</evidence>
<reference evidence="3 4" key="1">
    <citation type="submission" date="2020-10" db="EMBL/GenBank/DDBJ databases">
        <title>Connecting structure to function with the recovery of over 1000 high-quality activated sludge metagenome-assembled genomes encoding full-length rRNA genes using long-read sequencing.</title>
        <authorList>
            <person name="Singleton C.M."/>
            <person name="Petriglieri F."/>
            <person name="Kristensen J.M."/>
            <person name="Kirkegaard R.H."/>
            <person name="Michaelsen T.Y."/>
            <person name="Andersen M.H."/>
            <person name="Karst S.M."/>
            <person name="Dueholm M.S."/>
            <person name="Nielsen P.H."/>
            <person name="Albertsen M."/>
        </authorList>
    </citation>
    <scope>NUCLEOTIDE SEQUENCE [LARGE SCALE GENOMIC DNA]</scope>
    <source>
        <strain evidence="3">EsbW_18-Q3-R4-48_BATAC.285</strain>
    </source>
</reference>
<sequence length="125" mass="14133">MHRIILMVLLAIVSSNVLAEWKEVGVDATSQVTTYADPSTIHKAGNRVQMWHLFDFKTTAEAYRSLKVQSEYDCIQKQSRSLYTSSHKGNMGKGEVIGVEPDPGDWRPIPLGSPKEYLFYIACKR</sequence>
<comment type="caution">
    <text evidence="3">The sequence shown here is derived from an EMBL/GenBank/DDBJ whole genome shotgun (WGS) entry which is preliminary data.</text>
</comment>
<evidence type="ECO:0000256" key="1">
    <source>
        <dbReference type="SAM" id="SignalP"/>
    </source>
</evidence>
<keyword evidence="1" id="KW-0732">Signal</keyword>
<feature type="chain" id="PRO_5037596795" description="Surface-adhesin protein E-like domain-containing protein" evidence="1">
    <location>
        <begin position="20"/>
        <end position="125"/>
    </location>
</feature>
<feature type="signal peptide" evidence="1">
    <location>
        <begin position="1"/>
        <end position="19"/>
    </location>
</feature>
<protein>
    <recommendedName>
        <fullName evidence="2">Surface-adhesin protein E-like domain-containing protein</fullName>
    </recommendedName>
</protein>
<gene>
    <name evidence="3" type="ORF">IPJ27_03085</name>
</gene>
<organism evidence="3 4">
    <name type="scientific">Candidatus Accumulibacter proximus</name>
    <dbReference type="NCBI Taxonomy" id="2954385"/>
    <lineage>
        <taxon>Bacteria</taxon>
        <taxon>Pseudomonadati</taxon>
        <taxon>Pseudomonadota</taxon>
        <taxon>Betaproteobacteria</taxon>
        <taxon>Candidatus Accumulibacter</taxon>
    </lineage>
</organism>